<evidence type="ECO:0000313" key="3">
    <source>
        <dbReference type="EMBL" id="GGM68510.1"/>
    </source>
</evidence>
<organism evidence="3 4">
    <name type="scientific">Dactylosporangium sucinum</name>
    <dbReference type="NCBI Taxonomy" id="1424081"/>
    <lineage>
        <taxon>Bacteria</taxon>
        <taxon>Bacillati</taxon>
        <taxon>Actinomycetota</taxon>
        <taxon>Actinomycetes</taxon>
        <taxon>Micromonosporales</taxon>
        <taxon>Micromonosporaceae</taxon>
        <taxon>Dactylosporangium</taxon>
    </lineage>
</organism>
<name>A0A917UBE4_9ACTN</name>
<dbReference type="AlphaFoldDB" id="A0A917UBE4"/>
<comment type="caution">
    <text evidence="3">The sequence shown here is derived from an EMBL/GenBank/DDBJ whole genome shotgun (WGS) entry which is preliminary data.</text>
</comment>
<feature type="transmembrane region" description="Helical" evidence="1">
    <location>
        <begin position="159"/>
        <end position="180"/>
    </location>
</feature>
<keyword evidence="2" id="KW-0732">Signal</keyword>
<dbReference type="Proteomes" id="UP000642070">
    <property type="component" value="Unassembled WGS sequence"/>
</dbReference>
<sequence>MLRRVAAVVLVGLLAVLAGPASSACACSCAALTEQEHLERAAFVFDGDVRSIDTLEPEARGDFPLSVRLVVRTVHKGDVVAAGGHILVGNSGNEASCGYTFEPGKRYRVYATQQGPRFVTSLCAGNRELGPATTGDPAWLAEPASPAAGTPPRDDRASAITLTLLVASAAGVVAVVIGVLRRRRSARASGA</sequence>
<evidence type="ECO:0000256" key="2">
    <source>
        <dbReference type="SAM" id="SignalP"/>
    </source>
</evidence>
<dbReference type="Gene3D" id="2.40.50.120">
    <property type="match status" value="1"/>
</dbReference>
<keyword evidence="1" id="KW-1133">Transmembrane helix</keyword>
<feature type="chain" id="PRO_5037824569" description="Tissue inhibitor of metalloproteinase" evidence="2">
    <location>
        <begin position="27"/>
        <end position="191"/>
    </location>
</feature>
<accession>A0A917UBE4</accession>
<reference evidence="3" key="2">
    <citation type="submission" date="2020-09" db="EMBL/GenBank/DDBJ databases">
        <authorList>
            <person name="Sun Q."/>
            <person name="Ohkuma M."/>
        </authorList>
    </citation>
    <scope>NUCLEOTIDE SEQUENCE</scope>
    <source>
        <strain evidence="3">JCM 19831</strain>
    </source>
</reference>
<keyword evidence="4" id="KW-1185">Reference proteome</keyword>
<dbReference type="SUPFAM" id="SSF50242">
    <property type="entry name" value="TIMP-like"/>
    <property type="match status" value="1"/>
</dbReference>
<gene>
    <name evidence="3" type="ORF">GCM10007977_082830</name>
</gene>
<reference evidence="3" key="1">
    <citation type="journal article" date="2014" name="Int. J. Syst. Evol. Microbiol.">
        <title>Complete genome sequence of Corynebacterium casei LMG S-19264T (=DSM 44701T), isolated from a smear-ripened cheese.</title>
        <authorList>
            <consortium name="US DOE Joint Genome Institute (JGI-PGF)"/>
            <person name="Walter F."/>
            <person name="Albersmeier A."/>
            <person name="Kalinowski J."/>
            <person name="Ruckert C."/>
        </authorList>
    </citation>
    <scope>NUCLEOTIDE SEQUENCE</scope>
    <source>
        <strain evidence="3">JCM 19831</strain>
    </source>
</reference>
<evidence type="ECO:0000256" key="1">
    <source>
        <dbReference type="SAM" id="Phobius"/>
    </source>
</evidence>
<protein>
    <recommendedName>
        <fullName evidence="5">Tissue inhibitor of metalloproteinase</fullName>
    </recommendedName>
</protein>
<keyword evidence="1" id="KW-0472">Membrane</keyword>
<proteinExistence type="predicted"/>
<keyword evidence="1" id="KW-0812">Transmembrane</keyword>
<dbReference type="InterPro" id="IPR008993">
    <property type="entry name" value="TIMP-like_OB-fold"/>
</dbReference>
<dbReference type="RefSeq" id="WP_190255536.1">
    <property type="nucleotide sequence ID" value="NZ_BMPI01000057.1"/>
</dbReference>
<feature type="signal peptide" evidence="2">
    <location>
        <begin position="1"/>
        <end position="26"/>
    </location>
</feature>
<evidence type="ECO:0008006" key="5">
    <source>
        <dbReference type="Google" id="ProtNLM"/>
    </source>
</evidence>
<dbReference type="PROSITE" id="PS51257">
    <property type="entry name" value="PROKAR_LIPOPROTEIN"/>
    <property type="match status" value="1"/>
</dbReference>
<dbReference type="EMBL" id="BMPI01000057">
    <property type="protein sequence ID" value="GGM68510.1"/>
    <property type="molecule type" value="Genomic_DNA"/>
</dbReference>
<evidence type="ECO:0000313" key="4">
    <source>
        <dbReference type="Proteomes" id="UP000642070"/>
    </source>
</evidence>